<dbReference type="PANTHER" id="PTHR19139:SF199">
    <property type="entry name" value="MIP17260P"/>
    <property type="match status" value="1"/>
</dbReference>
<evidence type="ECO:0000256" key="6">
    <source>
        <dbReference type="ARBA" id="ARBA00022989"/>
    </source>
</evidence>
<evidence type="ECO:0000256" key="9">
    <source>
        <dbReference type="SAM" id="Phobius"/>
    </source>
</evidence>
<dbReference type="SUPFAM" id="SSF81338">
    <property type="entry name" value="Aquaporin-like"/>
    <property type="match status" value="1"/>
</dbReference>
<dbReference type="InterPro" id="IPR022357">
    <property type="entry name" value="MIP_CS"/>
</dbReference>
<comment type="subcellular location">
    <subcellularLocation>
        <location evidence="1">Cell membrane</location>
        <topology evidence="1">Multi-pass membrane protein</topology>
    </subcellularLocation>
</comment>
<sequence>MATKALGAEFLGTAILVLFGCGSAVFAGEYIGYAGISLAFGLAIVTVAYGFGHLSGAHVNPAVTLGAWVAGRMPPGLAVGYIVAQCLGAMAGAGVIYLVASGMGAHAGQFGQNLYAPGALQAALVFEFVATFIFVLMILGTTSRTENGLVAGLAIGLTLTAIHLVGIPLTGTSVNPARSFGPALFAGGQALNQLWLFIVAPAVAGVVAGFVHRKVLSQH</sequence>
<dbReference type="GO" id="GO:0005886">
    <property type="term" value="C:plasma membrane"/>
    <property type="evidence" value="ECO:0007669"/>
    <property type="project" value="UniProtKB-SubCell"/>
</dbReference>
<dbReference type="PROSITE" id="PS00221">
    <property type="entry name" value="MIP"/>
    <property type="match status" value="1"/>
</dbReference>
<dbReference type="Proteomes" id="UP000543030">
    <property type="component" value="Unassembled WGS sequence"/>
</dbReference>
<keyword evidence="7 9" id="KW-0472">Membrane</keyword>
<evidence type="ECO:0000256" key="1">
    <source>
        <dbReference type="ARBA" id="ARBA00004651"/>
    </source>
</evidence>
<dbReference type="AlphaFoldDB" id="A0A840RE37"/>
<evidence type="ECO:0000256" key="4">
    <source>
        <dbReference type="ARBA" id="ARBA00022475"/>
    </source>
</evidence>
<reference evidence="10 11" key="1">
    <citation type="submission" date="2020-08" db="EMBL/GenBank/DDBJ databases">
        <title>Genomic Encyclopedia of Type Strains, Phase IV (KMG-IV): sequencing the most valuable type-strain genomes for metagenomic binning, comparative biology and taxonomic classification.</title>
        <authorList>
            <person name="Goeker M."/>
        </authorList>
    </citation>
    <scope>NUCLEOTIDE SEQUENCE [LARGE SCALE GENOMIC DNA]</scope>
    <source>
        <strain evidence="10 11">DSM 18233</strain>
    </source>
</reference>
<feature type="transmembrane region" description="Helical" evidence="9">
    <location>
        <begin position="190"/>
        <end position="211"/>
    </location>
</feature>
<evidence type="ECO:0000313" key="11">
    <source>
        <dbReference type="Proteomes" id="UP000543030"/>
    </source>
</evidence>
<dbReference type="PRINTS" id="PR00783">
    <property type="entry name" value="MINTRINSICP"/>
</dbReference>
<protein>
    <submittedName>
        <fullName evidence="10">Aquaporin Z</fullName>
    </submittedName>
</protein>
<evidence type="ECO:0000256" key="3">
    <source>
        <dbReference type="ARBA" id="ARBA00022448"/>
    </source>
</evidence>
<evidence type="ECO:0000256" key="2">
    <source>
        <dbReference type="ARBA" id="ARBA00006175"/>
    </source>
</evidence>
<dbReference type="PROSITE" id="PS51257">
    <property type="entry name" value="PROKAR_LIPOPROTEIN"/>
    <property type="match status" value="1"/>
</dbReference>
<evidence type="ECO:0000256" key="5">
    <source>
        <dbReference type="ARBA" id="ARBA00022692"/>
    </source>
</evidence>
<keyword evidence="11" id="KW-1185">Reference proteome</keyword>
<keyword evidence="4" id="KW-1003">Cell membrane</keyword>
<dbReference type="InterPro" id="IPR034294">
    <property type="entry name" value="Aquaporin_transptr"/>
</dbReference>
<dbReference type="InterPro" id="IPR023271">
    <property type="entry name" value="Aquaporin-like"/>
</dbReference>
<gene>
    <name evidence="10" type="ORF">HNQ50_001511</name>
</gene>
<dbReference type="Pfam" id="PF00230">
    <property type="entry name" value="MIP"/>
    <property type="match status" value="1"/>
</dbReference>
<name>A0A840RE37_9NEIS</name>
<keyword evidence="6 9" id="KW-1133">Transmembrane helix</keyword>
<feature type="transmembrane region" description="Helical" evidence="9">
    <location>
        <begin position="37"/>
        <end position="57"/>
    </location>
</feature>
<feature type="transmembrane region" description="Helical" evidence="9">
    <location>
        <begin position="78"/>
        <end position="100"/>
    </location>
</feature>
<evidence type="ECO:0000256" key="7">
    <source>
        <dbReference type="ARBA" id="ARBA00023136"/>
    </source>
</evidence>
<feature type="transmembrane region" description="Helical" evidence="9">
    <location>
        <begin position="120"/>
        <end position="141"/>
    </location>
</feature>
<dbReference type="PANTHER" id="PTHR19139">
    <property type="entry name" value="AQUAPORIN TRANSPORTER"/>
    <property type="match status" value="1"/>
</dbReference>
<dbReference type="GO" id="GO:0015250">
    <property type="term" value="F:water channel activity"/>
    <property type="evidence" value="ECO:0007669"/>
    <property type="project" value="TreeGrafter"/>
</dbReference>
<dbReference type="InterPro" id="IPR000425">
    <property type="entry name" value="MIP"/>
</dbReference>
<dbReference type="RefSeq" id="WP_184099177.1">
    <property type="nucleotide sequence ID" value="NZ_JACHHN010000003.1"/>
</dbReference>
<proteinExistence type="inferred from homology"/>
<feature type="transmembrane region" description="Helical" evidence="9">
    <location>
        <begin position="148"/>
        <end position="170"/>
    </location>
</feature>
<comment type="caution">
    <text evidence="10">The sequence shown here is derived from an EMBL/GenBank/DDBJ whole genome shotgun (WGS) entry which is preliminary data.</text>
</comment>
<evidence type="ECO:0000313" key="10">
    <source>
        <dbReference type="EMBL" id="MBB5190788.1"/>
    </source>
</evidence>
<comment type="similarity">
    <text evidence="2 8">Belongs to the MIP/aquaporin (TC 1.A.8) family.</text>
</comment>
<dbReference type="EMBL" id="JACHHN010000003">
    <property type="protein sequence ID" value="MBB5190788.1"/>
    <property type="molecule type" value="Genomic_DNA"/>
</dbReference>
<keyword evidence="5 8" id="KW-0812">Transmembrane</keyword>
<keyword evidence="3 8" id="KW-0813">Transport</keyword>
<dbReference type="Gene3D" id="1.20.1080.10">
    <property type="entry name" value="Glycerol uptake facilitator protein"/>
    <property type="match status" value="1"/>
</dbReference>
<organism evidence="10 11">
    <name type="scientific">Silvimonas terrae</name>
    <dbReference type="NCBI Taxonomy" id="300266"/>
    <lineage>
        <taxon>Bacteria</taxon>
        <taxon>Pseudomonadati</taxon>
        <taxon>Pseudomonadota</taxon>
        <taxon>Betaproteobacteria</taxon>
        <taxon>Neisseriales</taxon>
        <taxon>Chitinibacteraceae</taxon>
        <taxon>Silvimonas</taxon>
    </lineage>
</organism>
<accession>A0A840RE37</accession>
<evidence type="ECO:0000256" key="8">
    <source>
        <dbReference type="RuleBase" id="RU000477"/>
    </source>
</evidence>